<keyword evidence="2" id="KW-1185">Reference proteome</keyword>
<name>A0ABW1IA47_9PSEU</name>
<accession>A0ABW1IA47</accession>
<dbReference type="RefSeq" id="WP_379566350.1">
    <property type="nucleotide sequence ID" value="NZ_JBHSQK010000030.1"/>
</dbReference>
<reference evidence="2" key="1">
    <citation type="journal article" date="2019" name="Int. J. Syst. Evol. Microbiol.">
        <title>The Global Catalogue of Microorganisms (GCM) 10K type strain sequencing project: providing services to taxonomists for standard genome sequencing and annotation.</title>
        <authorList>
            <consortium name="The Broad Institute Genomics Platform"/>
            <consortium name="The Broad Institute Genome Sequencing Center for Infectious Disease"/>
            <person name="Wu L."/>
            <person name="Ma J."/>
        </authorList>
    </citation>
    <scope>NUCLEOTIDE SEQUENCE [LARGE SCALE GENOMIC DNA]</scope>
    <source>
        <strain evidence="2">CGMCC 4.7397</strain>
    </source>
</reference>
<comment type="caution">
    <text evidence="1">The sequence shown here is derived from an EMBL/GenBank/DDBJ whole genome shotgun (WGS) entry which is preliminary data.</text>
</comment>
<evidence type="ECO:0008006" key="3">
    <source>
        <dbReference type="Google" id="ProtNLM"/>
    </source>
</evidence>
<organism evidence="1 2">
    <name type="scientific">Pseudonocardia lutea</name>
    <dbReference type="NCBI Taxonomy" id="2172015"/>
    <lineage>
        <taxon>Bacteria</taxon>
        <taxon>Bacillati</taxon>
        <taxon>Actinomycetota</taxon>
        <taxon>Actinomycetes</taxon>
        <taxon>Pseudonocardiales</taxon>
        <taxon>Pseudonocardiaceae</taxon>
        <taxon>Pseudonocardia</taxon>
    </lineage>
</organism>
<evidence type="ECO:0000313" key="2">
    <source>
        <dbReference type="Proteomes" id="UP001596119"/>
    </source>
</evidence>
<sequence length="41" mass="4687">MPADDLRPAPSGAFAVRPLRVSDLELFWPSRRGHAFDEFCR</sequence>
<protein>
    <recommendedName>
        <fullName evidence="3">GNAT family N-acetyltransferase</fullName>
    </recommendedName>
</protein>
<evidence type="ECO:0000313" key="1">
    <source>
        <dbReference type="EMBL" id="MFC5949259.1"/>
    </source>
</evidence>
<proteinExistence type="predicted"/>
<dbReference type="EMBL" id="JBHSQK010000030">
    <property type="protein sequence ID" value="MFC5949259.1"/>
    <property type="molecule type" value="Genomic_DNA"/>
</dbReference>
<gene>
    <name evidence="1" type="ORF">ACFQH9_13365</name>
</gene>
<dbReference type="Proteomes" id="UP001596119">
    <property type="component" value="Unassembled WGS sequence"/>
</dbReference>